<dbReference type="PANTHER" id="PTHR42681">
    <property type="entry name" value="MALONYL-COA-ACYL CARRIER PROTEIN TRANSACYLASE, MITOCHONDRIAL"/>
    <property type="match status" value="1"/>
</dbReference>
<evidence type="ECO:0000256" key="2">
    <source>
        <dbReference type="ARBA" id="ARBA00022679"/>
    </source>
</evidence>
<evidence type="ECO:0000313" key="7">
    <source>
        <dbReference type="Proteomes" id="UP000609346"/>
    </source>
</evidence>
<dbReference type="InterPro" id="IPR016035">
    <property type="entry name" value="Acyl_Trfase/lysoPLipase"/>
</dbReference>
<name>A0ABR8N0N0_9BACL</name>
<dbReference type="PANTHER" id="PTHR42681:SF1">
    <property type="entry name" value="MALONYL-COA-ACYL CARRIER PROTEIN TRANSACYLASE, MITOCHONDRIAL"/>
    <property type="match status" value="1"/>
</dbReference>
<dbReference type="EMBL" id="JACXZA010000005">
    <property type="protein sequence ID" value="MBD3920887.1"/>
    <property type="molecule type" value="Genomic_DNA"/>
</dbReference>
<keyword evidence="7" id="KW-1185">Reference proteome</keyword>
<comment type="catalytic activity">
    <reaction evidence="4">
        <text>holo-[ACP] + malonyl-CoA = malonyl-[ACP] + CoA</text>
        <dbReference type="Rhea" id="RHEA:41792"/>
        <dbReference type="Rhea" id="RHEA-COMP:9623"/>
        <dbReference type="Rhea" id="RHEA-COMP:9685"/>
        <dbReference type="ChEBI" id="CHEBI:57287"/>
        <dbReference type="ChEBI" id="CHEBI:57384"/>
        <dbReference type="ChEBI" id="CHEBI:64479"/>
        <dbReference type="ChEBI" id="CHEBI:78449"/>
        <dbReference type="EC" id="2.3.1.39"/>
    </reaction>
</comment>
<keyword evidence="3" id="KW-0012">Acyltransferase</keyword>
<dbReference type="InterPro" id="IPR014043">
    <property type="entry name" value="Acyl_transferase_dom"/>
</dbReference>
<dbReference type="InterPro" id="IPR001227">
    <property type="entry name" value="Ac_transferase_dom_sf"/>
</dbReference>
<dbReference type="Proteomes" id="UP000609346">
    <property type="component" value="Unassembled WGS sequence"/>
</dbReference>
<reference evidence="6 7" key="1">
    <citation type="submission" date="2020-09" db="EMBL/GenBank/DDBJ databases">
        <title>Paenibacillus sp. strain PR3 16S rRNA gene Genome sequencing and assembly.</title>
        <authorList>
            <person name="Kim J."/>
        </authorList>
    </citation>
    <scope>NUCLEOTIDE SEQUENCE [LARGE SCALE GENOMIC DNA]</scope>
    <source>
        <strain evidence="6 7">PR3</strain>
    </source>
</reference>
<protein>
    <recommendedName>
        <fullName evidence="1">[acyl-carrier-protein] S-malonyltransferase</fullName>
        <ecNumber evidence="1">2.3.1.39</ecNumber>
    </recommendedName>
</protein>
<feature type="domain" description="Malonyl-CoA:ACP transacylase (MAT)" evidence="5">
    <location>
        <begin position="6"/>
        <end position="296"/>
    </location>
</feature>
<dbReference type="EC" id="2.3.1.39" evidence="1"/>
<evidence type="ECO:0000256" key="1">
    <source>
        <dbReference type="ARBA" id="ARBA00013258"/>
    </source>
</evidence>
<dbReference type="Pfam" id="PF00698">
    <property type="entry name" value="Acyl_transf_1"/>
    <property type="match status" value="1"/>
</dbReference>
<keyword evidence="2" id="KW-0808">Transferase</keyword>
<accession>A0ABR8N0N0</accession>
<dbReference type="InterPro" id="IPR050858">
    <property type="entry name" value="Mal-CoA-ACP_Trans/PKS_FabD"/>
</dbReference>
<dbReference type="RefSeq" id="WP_191205200.1">
    <property type="nucleotide sequence ID" value="NZ_JACXZA010000005.1"/>
</dbReference>
<sequence>MNIALLLAGQGTKITEQNKALWLGNEAARAKIETAEKVLGEPIRDWFTEDLSRDTRKAQLATYVASICMYELYKQYVGLYPSHVLGHSLGELTALTIAGAVDYETGLKLVNIRGTAMKEAIEGQESTGMMALFASPEKVEALLPGEEGVFAANYNSRKQTVIAGNKDAIQAFAKKHGLEGVVLGVSGAFHTSYMQDASDQVFEQLAGFSFNPHLHTQVISNKHAGPYRSESIREEIASQIISPVQWKQSVEYAVSQGVQLFVDLSPSGMFVNMLGDLKTVYAFNNEERIAALTKELKDDIEVSRHYSLFARALGVIVSTRNNSQDAEAYENIVVSGYNQIKSQIGKEETPEAVADTLKLLELILRTKEVPEEEIQFYRSKLAWKVG</sequence>
<evidence type="ECO:0000256" key="4">
    <source>
        <dbReference type="ARBA" id="ARBA00048462"/>
    </source>
</evidence>
<comment type="caution">
    <text evidence="6">The sequence shown here is derived from an EMBL/GenBank/DDBJ whole genome shotgun (WGS) entry which is preliminary data.</text>
</comment>
<dbReference type="Gene3D" id="3.30.70.250">
    <property type="entry name" value="Malonyl-CoA ACP transacylase, ACP-binding"/>
    <property type="match status" value="1"/>
</dbReference>
<dbReference type="SUPFAM" id="SSF55048">
    <property type="entry name" value="Probable ACP-binding domain of malonyl-CoA ACP transacylase"/>
    <property type="match status" value="1"/>
</dbReference>
<proteinExistence type="predicted"/>
<gene>
    <name evidence="6" type="ORF">H8B09_19125</name>
</gene>
<organism evidence="6 7">
    <name type="scientific">Paenibacillus terricola</name>
    <dbReference type="NCBI Taxonomy" id="2763503"/>
    <lineage>
        <taxon>Bacteria</taxon>
        <taxon>Bacillati</taxon>
        <taxon>Bacillota</taxon>
        <taxon>Bacilli</taxon>
        <taxon>Bacillales</taxon>
        <taxon>Paenibacillaceae</taxon>
        <taxon>Paenibacillus</taxon>
    </lineage>
</organism>
<dbReference type="Gene3D" id="3.40.366.10">
    <property type="entry name" value="Malonyl-Coenzyme A Acyl Carrier Protein, domain 2"/>
    <property type="match status" value="1"/>
</dbReference>
<evidence type="ECO:0000259" key="5">
    <source>
        <dbReference type="SMART" id="SM00827"/>
    </source>
</evidence>
<dbReference type="SMART" id="SM00827">
    <property type="entry name" value="PKS_AT"/>
    <property type="match status" value="1"/>
</dbReference>
<evidence type="ECO:0000256" key="3">
    <source>
        <dbReference type="ARBA" id="ARBA00023315"/>
    </source>
</evidence>
<evidence type="ECO:0000313" key="6">
    <source>
        <dbReference type="EMBL" id="MBD3920887.1"/>
    </source>
</evidence>
<dbReference type="InterPro" id="IPR016036">
    <property type="entry name" value="Malonyl_transacylase_ACP-bd"/>
</dbReference>
<dbReference type="SUPFAM" id="SSF52151">
    <property type="entry name" value="FabD/lysophospholipase-like"/>
    <property type="match status" value="1"/>
</dbReference>